<dbReference type="Proteomes" id="UP000177925">
    <property type="component" value="Unassembled WGS sequence"/>
</dbReference>
<proteinExistence type="inferred from homology"/>
<evidence type="ECO:0000313" key="3">
    <source>
        <dbReference type="EMBL" id="OGI43446.1"/>
    </source>
</evidence>
<dbReference type="EMBL" id="MFSS01000056">
    <property type="protein sequence ID" value="OGI43446.1"/>
    <property type="molecule type" value="Genomic_DNA"/>
</dbReference>
<dbReference type="Gene3D" id="3.90.550.10">
    <property type="entry name" value="Spore Coat Polysaccharide Biosynthesis Protein SpsA, Chain A"/>
    <property type="match status" value="1"/>
</dbReference>
<evidence type="ECO:0000259" key="2">
    <source>
        <dbReference type="Pfam" id="PF00535"/>
    </source>
</evidence>
<reference evidence="3 4" key="1">
    <citation type="journal article" date="2016" name="Nat. Commun.">
        <title>Thousands of microbial genomes shed light on interconnected biogeochemical processes in an aquifer system.</title>
        <authorList>
            <person name="Anantharaman K."/>
            <person name="Brown C.T."/>
            <person name="Hug L.A."/>
            <person name="Sharon I."/>
            <person name="Castelle C.J."/>
            <person name="Probst A.J."/>
            <person name="Thomas B.C."/>
            <person name="Singh A."/>
            <person name="Wilkins M.J."/>
            <person name="Karaoz U."/>
            <person name="Brodie E.L."/>
            <person name="Williams K.H."/>
            <person name="Hubbard S.S."/>
            <person name="Banfield J.F."/>
        </authorList>
    </citation>
    <scope>NUCLEOTIDE SEQUENCE [LARGE SCALE GENOMIC DNA]</scope>
</reference>
<dbReference type="AlphaFoldDB" id="A0A1F6TEF0"/>
<dbReference type="PANTHER" id="PTHR43630">
    <property type="entry name" value="POLY-BETA-1,6-N-ACETYL-D-GLUCOSAMINE SYNTHASE"/>
    <property type="match status" value="1"/>
</dbReference>
<sequence>MPERLSAVIITRDAADLLPECLQSVRFADEILIVDSGSQDATREIAKRHGARFLHQDWLGYGKQKQFAVERAANDWVICLDADERVSPELAHRIQEALRAPTFSAYDMPRCNRFMGRWLRHGEGYPDPNLRLFHRSHAHWSDDPIHEHVVTTEPVGRLDGDLLHDTATSLADYLDKQNRYTTLQAERLHAQGKRVTALRLVLSPLGRFIKFYFLRRGFLDGVPGLVHIAIGCFNSFMKYAKLMQLTRSTKK</sequence>
<dbReference type="InterPro" id="IPR029044">
    <property type="entry name" value="Nucleotide-diphossugar_trans"/>
</dbReference>
<organism evidence="3 4">
    <name type="scientific">Candidatus Muproteobacteria bacterium RBG_16_64_11</name>
    <dbReference type="NCBI Taxonomy" id="1817758"/>
    <lineage>
        <taxon>Bacteria</taxon>
        <taxon>Pseudomonadati</taxon>
        <taxon>Pseudomonadota</taxon>
        <taxon>Candidatus Muproteobacteria</taxon>
    </lineage>
</organism>
<accession>A0A1F6TEF0</accession>
<dbReference type="SUPFAM" id="SSF53448">
    <property type="entry name" value="Nucleotide-diphospho-sugar transferases"/>
    <property type="match status" value="1"/>
</dbReference>
<evidence type="ECO:0000256" key="1">
    <source>
        <dbReference type="ARBA" id="ARBA00038494"/>
    </source>
</evidence>
<evidence type="ECO:0000313" key="4">
    <source>
        <dbReference type="Proteomes" id="UP000177925"/>
    </source>
</evidence>
<gene>
    <name evidence="3" type="ORF">A2150_00235</name>
</gene>
<dbReference type="InterPro" id="IPR001173">
    <property type="entry name" value="Glyco_trans_2-like"/>
</dbReference>
<dbReference type="PANTHER" id="PTHR43630:SF2">
    <property type="entry name" value="GLYCOSYLTRANSFERASE"/>
    <property type="match status" value="1"/>
</dbReference>
<dbReference type="CDD" id="cd02511">
    <property type="entry name" value="Beta4Glucosyltransferase"/>
    <property type="match status" value="1"/>
</dbReference>
<protein>
    <submittedName>
        <fullName evidence="3">Benzoate transporter</fullName>
    </submittedName>
</protein>
<dbReference type="Pfam" id="PF00535">
    <property type="entry name" value="Glycos_transf_2"/>
    <property type="match status" value="1"/>
</dbReference>
<name>A0A1F6TEF0_9PROT</name>
<feature type="domain" description="Glycosyltransferase 2-like" evidence="2">
    <location>
        <begin position="6"/>
        <end position="122"/>
    </location>
</feature>
<comment type="caution">
    <text evidence="3">The sequence shown here is derived from an EMBL/GenBank/DDBJ whole genome shotgun (WGS) entry which is preliminary data.</text>
</comment>
<dbReference type="STRING" id="1817758.A2150_00235"/>
<comment type="similarity">
    <text evidence="1">Belongs to the glycosyltransferase 2 family. WaaE/KdtX subfamily.</text>
</comment>